<dbReference type="Pfam" id="PF00326">
    <property type="entry name" value="Peptidase_S9"/>
    <property type="match status" value="1"/>
</dbReference>
<evidence type="ECO:0000256" key="2">
    <source>
        <dbReference type="ARBA" id="ARBA00022801"/>
    </source>
</evidence>
<evidence type="ECO:0000259" key="7">
    <source>
        <dbReference type="Pfam" id="PF00326"/>
    </source>
</evidence>
<dbReference type="Gene3D" id="2.120.10.30">
    <property type="entry name" value="TolB, C-terminal domain"/>
    <property type="match status" value="1"/>
</dbReference>
<dbReference type="InterPro" id="IPR001375">
    <property type="entry name" value="Peptidase_S9_cat"/>
</dbReference>
<dbReference type="InterPro" id="IPR029058">
    <property type="entry name" value="AB_hydrolase_fold"/>
</dbReference>
<dbReference type="SUPFAM" id="SSF53474">
    <property type="entry name" value="alpha/beta-Hydrolases"/>
    <property type="match status" value="1"/>
</dbReference>
<feature type="transmembrane region" description="Helical" evidence="6">
    <location>
        <begin position="202"/>
        <end position="225"/>
    </location>
</feature>
<evidence type="ECO:0000256" key="1">
    <source>
        <dbReference type="ARBA" id="ARBA00010040"/>
    </source>
</evidence>
<proteinExistence type="inferred from homology"/>
<dbReference type="SUPFAM" id="SSF82171">
    <property type="entry name" value="DPP6 N-terminal domain-like"/>
    <property type="match status" value="1"/>
</dbReference>
<dbReference type="InterPro" id="IPR011659">
    <property type="entry name" value="WD40"/>
</dbReference>
<feature type="compositionally biased region" description="Basic and acidic residues" evidence="5">
    <location>
        <begin position="929"/>
        <end position="939"/>
    </location>
</feature>
<feature type="transmembrane region" description="Helical" evidence="6">
    <location>
        <begin position="168"/>
        <end position="190"/>
    </location>
</feature>
<keyword evidence="2" id="KW-0378">Hydrolase</keyword>
<evidence type="ECO:0000256" key="6">
    <source>
        <dbReference type="SAM" id="Phobius"/>
    </source>
</evidence>
<dbReference type="PANTHER" id="PTHR42776">
    <property type="entry name" value="SERINE PEPTIDASE S9 FAMILY MEMBER"/>
    <property type="match status" value="1"/>
</dbReference>
<dbReference type="PANTHER" id="PTHR42776:SF27">
    <property type="entry name" value="DIPEPTIDYL PEPTIDASE FAMILY MEMBER 6"/>
    <property type="match status" value="1"/>
</dbReference>
<dbReference type="GO" id="GO:0006508">
    <property type="term" value="P:proteolysis"/>
    <property type="evidence" value="ECO:0007669"/>
    <property type="project" value="InterPro"/>
</dbReference>
<keyword evidence="6" id="KW-1133">Transmembrane helix</keyword>
<feature type="transmembrane region" description="Helical" evidence="6">
    <location>
        <begin position="56"/>
        <end position="75"/>
    </location>
</feature>
<evidence type="ECO:0000256" key="4">
    <source>
        <dbReference type="ARBA" id="ARBA00032829"/>
    </source>
</evidence>
<sequence length="1030" mass="113939">MGWINCIGVFQDYYQRDQLASYSASSVAWISSTETFIMFLGAPFFGKFFDNFGPRYMLLADTICHVLGLMMTSLASEYYQFFLAQSILSALGASAIFYGCLNPIGVSLPIMIDRIIPTAGFPWSMCAVAFLFLGLLIIGNMTIQSRLPPKPTPVAVSHFLVPFKEPTFLFVALGSFFFFWGVFLPTNFIIVQAQHDGMYLNLSGYLLAILNAGSVFGRILSGWLGDRFGCFNVMIITTYVTSIIVLALWIPGHGNVPIIIFSAIFGFMSGTFVSMIPAIVAQVTKDVRTIGVPLTGHPIAGALVTHDDGGFLYLQIFCGLTMLVGATFFLVARVVQVGLGFGPGPRAKGSKVYGLAEPPEIHSARQEKMKMGTDYNEKSEVRLEALADLQVPRDLCISPDGTQIAYTLQAYSKKGEHATSTLWIAKVGEENSSRQFTSGLFNDLQPQWSPAGTMIAFKSDRHRAGKGSAIYVLSIEGGEACPITPVDHEKPIEAFQWNSTGTSIAFTSADEKTDEQVAKEKAKDDPTVWGKDLEYHRLRIAHVATRQIDTIVGGHRHVHDFTWSPDSQQICFVAHRDPDINSASFYGAEIWMTSKSGTYPKRIVKFPGPVSQIAWGDCGVYFIAGHIPTHVLTSLSLYELDIENGLYEEHEEGNEEHCCITIRKNQSCLSYRVQRYLADEFYSISDDTCTKVYSDECEMISFDVFQTSDDTIVAITKGDGSNPEEVFTISKSAGTVKLSAHNSSIAALKISKSRAISTRAADGYFLDGMIYVPSTYSLKDRPLATIIIPHGGPYWRITTGFAVCHCLEVPVLVSMGYAVLCPNYRGGSSRGERHAAYARGGAGTVDYTDCIDILRYAIARGWVDPLRVVIGGWSQGGFLSYFAVTRDDFQFRGAICGAGIAEWDSMAMMSDAYSMQAEIASGAPWDVDENSRPREDPTSPEKQWIGDTNGRKASALWHMRNVKTPVLILHGENDVRVPLEQAIAFYRACVCNNVPVDMVTYPREGHFISERRHLIDMWERMRRFCSLHLQ</sequence>
<keyword evidence="6" id="KW-0812">Transmembrane</keyword>
<evidence type="ECO:0000313" key="9">
    <source>
        <dbReference type="Proteomes" id="UP000030104"/>
    </source>
</evidence>
<feature type="transmembrane region" description="Helical" evidence="6">
    <location>
        <begin position="231"/>
        <end position="251"/>
    </location>
</feature>
<dbReference type="HOGENOM" id="CLU_294414_0_0_1"/>
<gene>
    <name evidence="8" type="ORF">PITC_056240</name>
</gene>
<feature type="region of interest" description="Disordered" evidence="5">
    <location>
        <begin position="925"/>
        <end position="945"/>
    </location>
</feature>
<name>A0A0A2L0E2_PENIT</name>
<evidence type="ECO:0000256" key="3">
    <source>
        <dbReference type="ARBA" id="ARBA00022825"/>
    </source>
</evidence>
<feature type="transmembrane region" description="Helical" evidence="6">
    <location>
        <begin position="27"/>
        <end position="49"/>
    </location>
</feature>
<feature type="transmembrane region" description="Helical" evidence="6">
    <location>
        <begin position="258"/>
        <end position="280"/>
    </location>
</feature>
<dbReference type="GO" id="GO:0017000">
    <property type="term" value="P:antibiotic biosynthetic process"/>
    <property type="evidence" value="ECO:0007669"/>
    <property type="project" value="UniProtKB-ARBA"/>
</dbReference>
<comment type="similarity">
    <text evidence="1">Belongs to the peptidase S9C family.</text>
</comment>
<feature type="transmembrane region" description="Helical" evidence="6">
    <location>
        <begin position="81"/>
        <end position="101"/>
    </location>
</feature>
<feature type="transmembrane region" description="Helical" evidence="6">
    <location>
        <begin position="311"/>
        <end position="332"/>
    </location>
</feature>
<feature type="transmembrane region" description="Helical" evidence="6">
    <location>
        <begin position="121"/>
        <end position="143"/>
    </location>
</feature>
<dbReference type="InterPro" id="IPR011042">
    <property type="entry name" value="6-blade_b-propeller_TolB-like"/>
</dbReference>
<dbReference type="PhylomeDB" id="A0A0A2L0E2"/>
<dbReference type="SUPFAM" id="SSF103473">
    <property type="entry name" value="MFS general substrate transporter"/>
    <property type="match status" value="1"/>
</dbReference>
<dbReference type="Gene3D" id="1.20.1250.20">
    <property type="entry name" value="MFS general substrate transporter like domains"/>
    <property type="match status" value="2"/>
</dbReference>
<dbReference type="OrthoDB" id="43744at2759"/>
<dbReference type="Gene3D" id="3.40.50.1820">
    <property type="entry name" value="alpha/beta hydrolase"/>
    <property type="match status" value="1"/>
</dbReference>
<accession>A0A0A2L0E2</accession>
<dbReference type="GO" id="GO:0004252">
    <property type="term" value="F:serine-type endopeptidase activity"/>
    <property type="evidence" value="ECO:0007669"/>
    <property type="project" value="TreeGrafter"/>
</dbReference>
<reference evidence="8 9" key="1">
    <citation type="journal article" date="2015" name="Mol. Plant Microbe Interact.">
        <title>Genome, transcriptome, and functional analyses of Penicillium expansum provide new insights into secondary metabolism and pathogenicity.</title>
        <authorList>
            <person name="Ballester A.R."/>
            <person name="Marcet-Houben M."/>
            <person name="Levin E."/>
            <person name="Sela N."/>
            <person name="Selma-Lazaro C."/>
            <person name="Carmona L."/>
            <person name="Wisniewski M."/>
            <person name="Droby S."/>
            <person name="Gonzalez-Candelas L."/>
            <person name="Gabaldon T."/>
        </authorList>
    </citation>
    <scope>NUCLEOTIDE SEQUENCE [LARGE SCALE GENOMIC DNA]</scope>
    <source>
        <strain evidence="8 9">PHI-1</strain>
    </source>
</reference>
<evidence type="ECO:0000313" key="8">
    <source>
        <dbReference type="EMBL" id="KGO72638.1"/>
    </source>
</evidence>
<comment type="caution">
    <text evidence="8">The sequence shown here is derived from an EMBL/GenBank/DDBJ whole genome shotgun (WGS) entry which is preliminary data.</text>
</comment>
<dbReference type="Proteomes" id="UP000030104">
    <property type="component" value="Unassembled WGS sequence"/>
</dbReference>
<dbReference type="AlphaFoldDB" id="A0A0A2L0E2"/>
<keyword evidence="3" id="KW-0720">Serine protease</keyword>
<organism evidence="8 9">
    <name type="scientific">Penicillium italicum</name>
    <name type="common">Blue mold</name>
    <dbReference type="NCBI Taxonomy" id="40296"/>
    <lineage>
        <taxon>Eukaryota</taxon>
        <taxon>Fungi</taxon>
        <taxon>Dikarya</taxon>
        <taxon>Ascomycota</taxon>
        <taxon>Pezizomycotina</taxon>
        <taxon>Eurotiomycetes</taxon>
        <taxon>Eurotiomycetidae</taxon>
        <taxon>Eurotiales</taxon>
        <taxon>Aspergillaceae</taxon>
        <taxon>Penicillium</taxon>
    </lineage>
</organism>
<feature type="domain" description="Peptidase S9 prolyl oligopeptidase catalytic" evidence="7">
    <location>
        <begin position="808"/>
        <end position="1027"/>
    </location>
</feature>
<protein>
    <recommendedName>
        <fullName evidence="4">Dipeptidyl-peptidase V</fullName>
    </recommendedName>
</protein>
<keyword evidence="6" id="KW-0472">Membrane</keyword>
<dbReference type="GO" id="GO:0072330">
    <property type="term" value="P:monocarboxylic acid biosynthetic process"/>
    <property type="evidence" value="ECO:0007669"/>
    <property type="project" value="UniProtKB-ARBA"/>
</dbReference>
<dbReference type="EMBL" id="JQGA01000867">
    <property type="protein sequence ID" value="KGO72638.1"/>
    <property type="molecule type" value="Genomic_DNA"/>
</dbReference>
<dbReference type="Pfam" id="PF07676">
    <property type="entry name" value="PD40"/>
    <property type="match status" value="1"/>
</dbReference>
<evidence type="ECO:0000256" key="5">
    <source>
        <dbReference type="SAM" id="MobiDB-lite"/>
    </source>
</evidence>
<keyword evidence="3" id="KW-0645">Protease</keyword>
<dbReference type="InterPro" id="IPR036259">
    <property type="entry name" value="MFS_trans_sf"/>
</dbReference>
<keyword evidence="9" id="KW-1185">Reference proteome</keyword>